<evidence type="ECO:0000256" key="14">
    <source>
        <dbReference type="ARBA" id="ARBA00023170"/>
    </source>
</evidence>
<name>A0AAX6G983_IRIPA</name>
<dbReference type="CDD" id="cd14066">
    <property type="entry name" value="STKc_IRAK"/>
    <property type="match status" value="1"/>
</dbReference>
<keyword evidence="14 22" id="KW-0675">Receptor</keyword>
<dbReference type="InterPro" id="IPR025287">
    <property type="entry name" value="WAK_GUB"/>
</dbReference>
<gene>
    <name evidence="22" type="ORF">M6B38_380850</name>
</gene>
<keyword evidence="6" id="KW-0808">Transferase</keyword>
<dbReference type="SMART" id="SM00220">
    <property type="entry name" value="S_TKc"/>
    <property type="match status" value="1"/>
</dbReference>
<evidence type="ECO:0000256" key="12">
    <source>
        <dbReference type="ARBA" id="ARBA00022989"/>
    </source>
</evidence>
<evidence type="ECO:0000256" key="3">
    <source>
        <dbReference type="ARBA" id="ARBA00022475"/>
    </source>
</evidence>
<reference evidence="22" key="2">
    <citation type="submission" date="2023-04" db="EMBL/GenBank/DDBJ databases">
        <authorList>
            <person name="Bruccoleri R.E."/>
            <person name="Oakeley E.J."/>
            <person name="Faust A.-M."/>
            <person name="Dessus-Babus S."/>
            <person name="Altorfer M."/>
            <person name="Burckhardt D."/>
            <person name="Oertli M."/>
            <person name="Naumann U."/>
            <person name="Petersen F."/>
            <person name="Wong J."/>
        </authorList>
    </citation>
    <scope>NUCLEOTIDE SEQUENCE</scope>
    <source>
        <strain evidence="22">GSM-AAB239-AS_SAM_17_03QT</strain>
        <tissue evidence="22">Leaf</tissue>
    </source>
</reference>
<keyword evidence="13 20" id="KW-0472">Membrane</keyword>
<feature type="transmembrane region" description="Helical" evidence="20">
    <location>
        <begin position="261"/>
        <end position="283"/>
    </location>
</feature>
<feature type="compositionally biased region" description="Low complexity" evidence="19">
    <location>
        <begin position="665"/>
        <end position="678"/>
    </location>
</feature>
<dbReference type="PROSITE" id="PS00107">
    <property type="entry name" value="PROTEIN_KINASE_ATP"/>
    <property type="match status" value="1"/>
</dbReference>
<evidence type="ECO:0000313" key="23">
    <source>
        <dbReference type="Proteomes" id="UP001140949"/>
    </source>
</evidence>
<evidence type="ECO:0000256" key="5">
    <source>
        <dbReference type="ARBA" id="ARBA00022553"/>
    </source>
</evidence>
<dbReference type="InterPro" id="IPR000719">
    <property type="entry name" value="Prot_kinase_dom"/>
</dbReference>
<evidence type="ECO:0000256" key="8">
    <source>
        <dbReference type="ARBA" id="ARBA00022729"/>
    </source>
</evidence>
<evidence type="ECO:0000256" key="18">
    <source>
        <dbReference type="PROSITE-ProRule" id="PRU10141"/>
    </source>
</evidence>
<evidence type="ECO:0000256" key="6">
    <source>
        <dbReference type="ARBA" id="ARBA00022679"/>
    </source>
</evidence>
<evidence type="ECO:0000256" key="13">
    <source>
        <dbReference type="ARBA" id="ARBA00023136"/>
    </source>
</evidence>
<keyword evidence="9 18" id="KW-0547">Nucleotide-binding</keyword>
<dbReference type="EMBL" id="JANAVB010021797">
    <property type="protein sequence ID" value="KAJ6824927.1"/>
    <property type="molecule type" value="Genomic_DNA"/>
</dbReference>
<comment type="catalytic activity">
    <reaction evidence="17">
        <text>L-seryl-[protein] + ATP = O-phospho-L-seryl-[protein] + ADP + H(+)</text>
        <dbReference type="Rhea" id="RHEA:17989"/>
        <dbReference type="Rhea" id="RHEA-COMP:9863"/>
        <dbReference type="Rhea" id="RHEA-COMP:11604"/>
        <dbReference type="ChEBI" id="CHEBI:15378"/>
        <dbReference type="ChEBI" id="CHEBI:29999"/>
        <dbReference type="ChEBI" id="CHEBI:30616"/>
        <dbReference type="ChEBI" id="CHEBI:83421"/>
        <dbReference type="ChEBI" id="CHEBI:456216"/>
        <dbReference type="EC" id="2.7.11.1"/>
    </reaction>
</comment>
<feature type="region of interest" description="Disordered" evidence="19">
    <location>
        <begin position="650"/>
        <end position="678"/>
    </location>
</feature>
<evidence type="ECO:0000256" key="19">
    <source>
        <dbReference type="SAM" id="MobiDB-lite"/>
    </source>
</evidence>
<keyword evidence="5" id="KW-0597">Phosphoprotein</keyword>
<feature type="domain" description="Protein kinase" evidence="21">
    <location>
        <begin position="337"/>
        <end position="614"/>
    </location>
</feature>
<dbReference type="GO" id="GO:0005524">
    <property type="term" value="F:ATP binding"/>
    <property type="evidence" value="ECO:0007669"/>
    <property type="project" value="UniProtKB-UniRule"/>
</dbReference>
<dbReference type="InterPro" id="IPR011009">
    <property type="entry name" value="Kinase-like_dom_sf"/>
</dbReference>
<evidence type="ECO:0000256" key="17">
    <source>
        <dbReference type="ARBA" id="ARBA00048679"/>
    </source>
</evidence>
<organism evidence="22 23">
    <name type="scientific">Iris pallida</name>
    <name type="common">Sweet iris</name>
    <dbReference type="NCBI Taxonomy" id="29817"/>
    <lineage>
        <taxon>Eukaryota</taxon>
        <taxon>Viridiplantae</taxon>
        <taxon>Streptophyta</taxon>
        <taxon>Embryophyta</taxon>
        <taxon>Tracheophyta</taxon>
        <taxon>Spermatophyta</taxon>
        <taxon>Magnoliopsida</taxon>
        <taxon>Liliopsida</taxon>
        <taxon>Asparagales</taxon>
        <taxon>Iridaceae</taxon>
        <taxon>Iridoideae</taxon>
        <taxon>Irideae</taxon>
        <taxon>Iris</taxon>
    </lineage>
</organism>
<keyword evidence="3" id="KW-1003">Cell membrane</keyword>
<dbReference type="PROSITE" id="PS00108">
    <property type="entry name" value="PROTEIN_KINASE_ST"/>
    <property type="match status" value="1"/>
</dbReference>
<keyword evidence="7 20" id="KW-0812">Transmembrane</keyword>
<dbReference type="Pfam" id="PF13947">
    <property type="entry name" value="GUB_WAK_bind"/>
    <property type="match status" value="1"/>
</dbReference>
<evidence type="ECO:0000256" key="9">
    <source>
        <dbReference type="ARBA" id="ARBA00022741"/>
    </source>
</evidence>
<keyword evidence="8" id="KW-0732">Signal</keyword>
<evidence type="ECO:0000256" key="11">
    <source>
        <dbReference type="ARBA" id="ARBA00022840"/>
    </source>
</evidence>
<evidence type="ECO:0000259" key="21">
    <source>
        <dbReference type="PROSITE" id="PS50011"/>
    </source>
</evidence>
<keyword evidence="23" id="KW-1185">Reference proteome</keyword>
<dbReference type="Gene3D" id="1.10.510.10">
    <property type="entry name" value="Transferase(Phosphotransferase) domain 1"/>
    <property type="match status" value="1"/>
</dbReference>
<dbReference type="Proteomes" id="UP001140949">
    <property type="component" value="Unassembled WGS sequence"/>
</dbReference>
<dbReference type="GO" id="GO:0004674">
    <property type="term" value="F:protein serine/threonine kinase activity"/>
    <property type="evidence" value="ECO:0007669"/>
    <property type="project" value="UniProtKB-KW"/>
</dbReference>
<dbReference type="Gene3D" id="3.30.200.20">
    <property type="entry name" value="Phosphorylase Kinase, domain 1"/>
    <property type="match status" value="1"/>
</dbReference>
<dbReference type="InterPro" id="IPR017441">
    <property type="entry name" value="Protein_kinase_ATP_BS"/>
</dbReference>
<feature type="binding site" evidence="18">
    <location>
        <position position="365"/>
    </location>
    <ligand>
        <name>ATP</name>
        <dbReference type="ChEBI" id="CHEBI:30616"/>
    </ligand>
</feature>
<comment type="caution">
    <text evidence="22">The sequence shown here is derived from an EMBL/GenBank/DDBJ whole genome shotgun (WGS) entry which is preliminary data.</text>
</comment>
<proteinExistence type="predicted"/>
<dbReference type="SUPFAM" id="SSF56112">
    <property type="entry name" value="Protein kinase-like (PK-like)"/>
    <property type="match status" value="1"/>
</dbReference>
<dbReference type="FunFam" id="1.10.510.10:FF:000161">
    <property type="entry name" value="Wall-associated receptor kinase-like 20"/>
    <property type="match status" value="1"/>
</dbReference>
<dbReference type="AlphaFoldDB" id="A0AAX6G983"/>
<dbReference type="PANTHER" id="PTHR46008:SF2">
    <property type="entry name" value="LEAF RUST 10 DISEASE-RESISTANCE LOCUS RECEPTOR-LIKE PROTEIN KINASE-LIKE 1.4"/>
    <property type="match status" value="1"/>
</dbReference>
<reference evidence="22" key="1">
    <citation type="journal article" date="2023" name="GigaByte">
        <title>Genome assembly of the bearded iris, Iris pallida Lam.</title>
        <authorList>
            <person name="Bruccoleri R.E."/>
            <person name="Oakeley E.J."/>
            <person name="Faust A.M.E."/>
            <person name="Altorfer M."/>
            <person name="Dessus-Babus S."/>
            <person name="Burckhardt D."/>
            <person name="Oertli M."/>
            <person name="Naumann U."/>
            <person name="Petersen F."/>
            <person name="Wong J."/>
        </authorList>
    </citation>
    <scope>NUCLEOTIDE SEQUENCE</scope>
    <source>
        <strain evidence="22">GSM-AAB239-AS_SAM_17_03QT</strain>
    </source>
</reference>
<dbReference type="FunFam" id="3.30.200.20:FF:000214">
    <property type="entry name" value="WAK1-OsWAK receptor-like cytoplasmic kinase (OsWAK-RLCK)"/>
    <property type="match status" value="1"/>
</dbReference>
<evidence type="ECO:0000256" key="10">
    <source>
        <dbReference type="ARBA" id="ARBA00022777"/>
    </source>
</evidence>
<comment type="catalytic activity">
    <reaction evidence="16">
        <text>L-threonyl-[protein] + ATP = O-phospho-L-threonyl-[protein] + ADP + H(+)</text>
        <dbReference type="Rhea" id="RHEA:46608"/>
        <dbReference type="Rhea" id="RHEA-COMP:11060"/>
        <dbReference type="Rhea" id="RHEA-COMP:11605"/>
        <dbReference type="ChEBI" id="CHEBI:15378"/>
        <dbReference type="ChEBI" id="CHEBI:30013"/>
        <dbReference type="ChEBI" id="CHEBI:30616"/>
        <dbReference type="ChEBI" id="CHEBI:61977"/>
        <dbReference type="ChEBI" id="CHEBI:456216"/>
        <dbReference type="EC" id="2.7.11.1"/>
    </reaction>
</comment>
<evidence type="ECO:0000256" key="2">
    <source>
        <dbReference type="ARBA" id="ARBA00012513"/>
    </source>
</evidence>
<evidence type="ECO:0000256" key="20">
    <source>
        <dbReference type="SAM" id="Phobius"/>
    </source>
</evidence>
<evidence type="ECO:0000256" key="7">
    <source>
        <dbReference type="ARBA" id="ARBA00022692"/>
    </source>
</evidence>
<keyword evidence="15" id="KW-0325">Glycoprotein</keyword>
<protein>
    <recommendedName>
        <fullName evidence="2">non-specific serine/threonine protein kinase</fullName>
        <ecNumber evidence="2">2.7.11.1</ecNumber>
    </recommendedName>
</protein>
<keyword evidence="10 22" id="KW-0418">Kinase</keyword>
<keyword evidence="4" id="KW-0723">Serine/threonine-protein kinase</keyword>
<accession>A0AAX6G983</accession>
<dbReference type="GO" id="GO:0005886">
    <property type="term" value="C:plasma membrane"/>
    <property type="evidence" value="ECO:0007669"/>
    <property type="project" value="UniProtKB-SubCell"/>
</dbReference>
<dbReference type="GO" id="GO:0030247">
    <property type="term" value="F:polysaccharide binding"/>
    <property type="evidence" value="ECO:0007669"/>
    <property type="project" value="InterPro"/>
</dbReference>
<feature type="transmembrane region" description="Helical" evidence="20">
    <location>
        <begin position="12"/>
        <end position="35"/>
    </location>
</feature>
<evidence type="ECO:0000256" key="15">
    <source>
        <dbReference type="ARBA" id="ARBA00023180"/>
    </source>
</evidence>
<comment type="subcellular location">
    <subcellularLocation>
        <location evidence="1">Cell membrane</location>
        <topology evidence="1">Single-pass type I membrane protein</topology>
    </subcellularLocation>
</comment>
<dbReference type="PANTHER" id="PTHR46008">
    <property type="entry name" value="LEAF RUST 10 DISEASE-RESISTANCE LOCUS RECEPTOR-LIKE PROTEIN KINASE-LIKE 1.4"/>
    <property type="match status" value="1"/>
</dbReference>
<evidence type="ECO:0000256" key="16">
    <source>
        <dbReference type="ARBA" id="ARBA00047899"/>
    </source>
</evidence>
<dbReference type="InterPro" id="IPR008271">
    <property type="entry name" value="Ser/Thr_kinase_AS"/>
</dbReference>
<dbReference type="PROSITE" id="PS50011">
    <property type="entry name" value="PROTEIN_KINASE_DOM"/>
    <property type="match status" value="1"/>
</dbReference>
<evidence type="ECO:0000256" key="1">
    <source>
        <dbReference type="ARBA" id="ARBA00004251"/>
    </source>
</evidence>
<dbReference type="Pfam" id="PF00069">
    <property type="entry name" value="Pkinase"/>
    <property type="match status" value="1"/>
</dbReference>
<sequence>MCCVVHDSVHLSFLPMALFCTQYTYSVLVLLFFLIPNICFPLSYCPGSHLPCGTNINISYPFYTNNSLPGCNTTYLIQCIESKPTIQFQDYSNDTAVYTVKTISYSHKTITLVDPAFTIFHPDSDCSFLYNFTYPVPHFDGPHRPIIDGLDRSISSCTWRKEDFSLLSDNYNYSICKNFSFYNWNESEKVMPKGASSACHAPVPPLFELKLSFDELDEDGLSLMSAGFSHSLELSPDCFDDTLCTNSCYSCTNSDAKSRKAIAIGASLGAAALIAVCCALLCWCKRKKRLQQLGLPKLLSWSTCSKLSPKEDTELGESNYHTHIFSYDELQEATNGFDVSRELGDGGFGTVYKGKLRDGRTVAVKRLYENNYRRLQQFMNEVDILSRLRHQHLVTLYGCTSRHSRELLLVYEYIPNGTVADHLHGPHASAGTLPWHSRISIAIETADALAYLHAVEPQIIHRDVKSNNILLDNNFHVKVADFGLSRLFPLDATHVSTAPQGTPGYVDPEYHQCYQLTDKSDVYSFGVVLVELISSKPAVDISRTRHEINLANMAVSKIQKCELDQLVDPLLGYHSDLEVKRMITQVAELAFTCLQSDGDLRPSIKEVLEILRGIESGSYKAEKGYCCEDADAAELDTQLLKKNVSVPFSPDTVTERWQSRSTTPSNSNNNNNNNSNSG</sequence>
<dbReference type="EC" id="2.7.11.1" evidence="2"/>
<evidence type="ECO:0000256" key="4">
    <source>
        <dbReference type="ARBA" id="ARBA00022527"/>
    </source>
</evidence>
<evidence type="ECO:0000313" key="22">
    <source>
        <dbReference type="EMBL" id="KAJ6824927.1"/>
    </source>
</evidence>
<keyword evidence="11 18" id="KW-0067">ATP-binding</keyword>
<keyword evidence="12 20" id="KW-1133">Transmembrane helix</keyword>